<proteinExistence type="predicted"/>
<reference evidence="1 2" key="1">
    <citation type="submission" date="2023-08" db="EMBL/GenBank/DDBJ databases">
        <title>Pathogen: clinical or host-associated sample.</title>
        <authorList>
            <person name="Hergert J."/>
            <person name="Casey R."/>
            <person name="Wagner J."/>
            <person name="Young E.L."/>
            <person name="Oakeson K.F."/>
        </authorList>
    </citation>
    <scope>NUCLEOTIDE SEQUENCE [LARGE SCALE GENOMIC DNA]</scope>
    <source>
        <strain evidence="1 2">UPHL-collab-2</strain>
    </source>
</reference>
<dbReference type="EMBL" id="CP132314">
    <property type="protein sequence ID" value="WLS01711.1"/>
    <property type="molecule type" value="Genomic_DNA"/>
</dbReference>
<evidence type="ECO:0000313" key="2">
    <source>
        <dbReference type="Proteomes" id="UP001225788"/>
    </source>
</evidence>
<dbReference type="RefSeq" id="WP_306156786.1">
    <property type="nucleotide sequence ID" value="NZ_CP132314.1"/>
</dbReference>
<evidence type="ECO:0000313" key="1">
    <source>
        <dbReference type="EMBL" id="WLS01711.1"/>
    </source>
</evidence>
<dbReference type="Proteomes" id="UP001225788">
    <property type="component" value="Chromosome"/>
</dbReference>
<keyword evidence="2" id="KW-1185">Reference proteome</keyword>
<sequence>MVMRVLLGEGPMDPESDIELKINFVEDGTSPARVFEIAARIIRAFEDLDRALLSSVDSTITTTLILEDVEKSSLKVFLRNALKQLDDQALKDLDWKPLVGQYLVKAKWLAISWLDRDVDKGEPAAIEDLTERLQELAKETDVRHIPDYPVINPARIAQPLDEIQRVKQLFRKGEGLVITLDKHDYQVDLGQVWMPSEHMSEVKGDRILSNTSDMLLVIKKPDFLGQSKWSFRHGKAIFNAPISDDEWLDRFHKGEFPLSPGDALMVRVRFTHVYGENGKLKESSQEIVKVLDVIKNAGPPADLFD</sequence>
<accession>A0ABY9K248</accession>
<gene>
    <name evidence="1" type="ORF">Q9315_09645</name>
</gene>
<organism evidence="1 2">
    <name type="scientific">Shinella oryzae</name>
    <dbReference type="NCBI Taxonomy" id="2871820"/>
    <lineage>
        <taxon>Bacteria</taxon>
        <taxon>Pseudomonadati</taxon>
        <taxon>Pseudomonadota</taxon>
        <taxon>Alphaproteobacteria</taxon>
        <taxon>Hyphomicrobiales</taxon>
        <taxon>Rhizobiaceae</taxon>
        <taxon>Shinella</taxon>
    </lineage>
</organism>
<name>A0ABY9K248_9HYPH</name>
<protein>
    <submittedName>
        <fullName evidence="1">Uncharacterized protein</fullName>
    </submittedName>
</protein>